<dbReference type="Proteomes" id="UP000032702">
    <property type="component" value="Unassembled WGS sequence"/>
</dbReference>
<gene>
    <name evidence="1" type="ORF">STIAU_8257</name>
</gene>
<dbReference type="EMBL" id="AAMD01000061">
    <property type="protein sequence ID" value="EAU66194.1"/>
    <property type="molecule type" value="Genomic_DNA"/>
</dbReference>
<evidence type="ECO:0000313" key="1">
    <source>
        <dbReference type="EMBL" id="EAU66194.1"/>
    </source>
</evidence>
<protein>
    <submittedName>
        <fullName evidence="1">Uncharacterized protein</fullName>
    </submittedName>
</protein>
<organism evidence="1 2">
    <name type="scientific">Stigmatella aurantiaca (strain DW4/3-1)</name>
    <dbReference type="NCBI Taxonomy" id="378806"/>
    <lineage>
        <taxon>Bacteria</taxon>
        <taxon>Pseudomonadati</taxon>
        <taxon>Myxococcota</taxon>
        <taxon>Myxococcia</taxon>
        <taxon>Myxococcales</taxon>
        <taxon>Cystobacterineae</taxon>
        <taxon>Archangiaceae</taxon>
        <taxon>Stigmatella</taxon>
    </lineage>
</organism>
<reference evidence="1 2" key="1">
    <citation type="submission" date="2006-04" db="EMBL/GenBank/DDBJ databases">
        <authorList>
            <person name="Nierman W.C."/>
        </authorList>
    </citation>
    <scope>NUCLEOTIDE SEQUENCE [LARGE SCALE GENOMIC DNA]</scope>
    <source>
        <strain evidence="1 2">DW4/3-1</strain>
    </source>
</reference>
<comment type="caution">
    <text evidence="1">The sequence shown here is derived from an EMBL/GenBank/DDBJ whole genome shotgun (WGS) entry which is preliminary data.</text>
</comment>
<evidence type="ECO:0000313" key="2">
    <source>
        <dbReference type="Proteomes" id="UP000032702"/>
    </source>
</evidence>
<name>Q090S1_STIAD</name>
<proteinExistence type="predicted"/>
<dbReference type="AlphaFoldDB" id="Q090S1"/>
<accession>Q090S1</accession>
<sequence length="32" mass="3510">MGDAPFTHEVVESTCQRADTSGFLILLEANQE</sequence>